<dbReference type="AlphaFoldDB" id="A0AAW0BT09"/>
<accession>A0AAW0BT09</accession>
<reference evidence="1 2" key="1">
    <citation type="journal article" date="2024" name="J Genomics">
        <title>Draft genome sequencing and assembly of Favolaschia claudopus CIRM-BRFM 2984 isolated from oak limbs.</title>
        <authorList>
            <person name="Navarro D."/>
            <person name="Drula E."/>
            <person name="Chaduli D."/>
            <person name="Cazenave R."/>
            <person name="Ahrendt S."/>
            <person name="Wang J."/>
            <person name="Lipzen A."/>
            <person name="Daum C."/>
            <person name="Barry K."/>
            <person name="Grigoriev I.V."/>
            <person name="Favel A."/>
            <person name="Rosso M.N."/>
            <person name="Martin F."/>
        </authorList>
    </citation>
    <scope>NUCLEOTIDE SEQUENCE [LARGE SCALE GENOMIC DNA]</scope>
    <source>
        <strain evidence="1 2">CIRM-BRFM 2984</strain>
    </source>
</reference>
<evidence type="ECO:0000313" key="1">
    <source>
        <dbReference type="EMBL" id="KAK7030030.1"/>
    </source>
</evidence>
<sequence>MVQLLHRTDNMPLAVNLLGHLVDYEGITSVLNRWETEKTSLLSVNTDRTSSLDVSIFISLSSPRLVSSPNTQKLLSILSILPEGLSDAQLLQSNLPIPDLMGCKATLLRTALAYYDEGRHLKSLVPIREYVQQNHPPSLVLVAPLQNYIHSQLRLFKQYGGTDQMLEIHKVLTANSGNIQSVLSHGLNSKNIEIEDTIECTISFCNFKHSIGLGRPALMDTVSSILDNIKNPKLHVRFIADTAGKALSCSV</sequence>
<proteinExistence type="predicted"/>
<organism evidence="1 2">
    <name type="scientific">Favolaschia claudopus</name>
    <dbReference type="NCBI Taxonomy" id="2862362"/>
    <lineage>
        <taxon>Eukaryota</taxon>
        <taxon>Fungi</taxon>
        <taxon>Dikarya</taxon>
        <taxon>Basidiomycota</taxon>
        <taxon>Agaricomycotina</taxon>
        <taxon>Agaricomycetes</taxon>
        <taxon>Agaricomycetidae</taxon>
        <taxon>Agaricales</taxon>
        <taxon>Marasmiineae</taxon>
        <taxon>Mycenaceae</taxon>
        <taxon>Favolaschia</taxon>
    </lineage>
</organism>
<protein>
    <submittedName>
        <fullName evidence="1">Uncharacterized protein</fullName>
    </submittedName>
</protein>
<gene>
    <name evidence="1" type="ORF">R3P38DRAFT_2524023</name>
</gene>
<comment type="caution">
    <text evidence="1">The sequence shown here is derived from an EMBL/GenBank/DDBJ whole genome shotgun (WGS) entry which is preliminary data.</text>
</comment>
<dbReference type="Proteomes" id="UP001362999">
    <property type="component" value="Unassembled WGS sequence"/>
</dbReference>
<dbReference type="EMBL" id="JAWWNJ010000026">
    <property type="protein sequence ID" value="KAK7030030.1"/>
    <property type="molecule type" value="Genomic_DNA"/>
</dbReference>
<evidence type="ECO:0000313" key="2">
    <source>
        <dbReference type="Proteomes" id="UP001362999"/>
    </source>
</evidence>
<keyword evidence="2" id="KW-1185">Reference proteome</keyword>
<name>A0AAW0BT09_9AGAR</name>